<keyword evidence="1" id="KW-0812">Transmembrane</keyword>
<gene>
    <name evidence="2" type="ORF">DMO24_11035</name>
</gene>
<organism evidence="2 3">
    <name type="scientific">Modestobacter versicolor</name>
    <dbReference type="NCBI Taxonomy" id="429133"/>
    <lineage>
        <taxon>Bacteria</taxon>
        <taxon>Bacillati</taxon>
        <taxon>Actinomycetota</taxon>
        <taxon>Actinomycetes</taxon>
        <taxon>Geodermatophilales</taxon>
        <taxon>Geodermatophilaceae</taxon>
        <taxon>Modestobacter</taxon>
    </lineage>
</organism>
<feature type="transmembrane region" description="Helical" evidence="1">
    <location>
        <begin position="57"/>
        <end position="76"/>
    </location>
</feature>
<protein>
    <submittedName>
        <fullName evidence="2">Uncharacterized protein</fullName>
    </submittedName>
</protein>
<dbReference type="Proteomes" id="UP000247602">
    <property type="component" value="Unassembled WGS sequence"/>
</dbReference>
<dbReference type="EMBL" id="QKNV01000099">
    <property type="protein sequence ID" value="PZA21290.1"/>
    <property type="molecule type" value="Genomic_DNA"/>
</dbReference>
<dbReference type="AlphaFoldDB" id="A0A323VAV0"/>
<keyword evidence="1" id="KW-1133">Transmembrane helix</keyword>
<accession>A0A323VAV0</accession>
<evidence type="ECO:0000313" key="2">
    <source>
        <dbReference type="EMBL" id="PZA21290.1"/>
    </source>
</evidence>
<comment type="caution">
    <text evidence="2">The sequence shown here is derived from an EMBL/GenBank/DDBJ whole genome shotgun (WGS) entry which is preliminary data.</text>
</comment>
<keyword evidence="1" id="KW-0472">Membrane</keyword>
<feature type="transmembrane region" description="Helical" evidence="1">
    <location>
        <begin position="28"/>
        <end position="50"/>
    </location>
</feature>
<reference evidence="2 3" key="1">
    <citation type="submission" date="2018-06" db="EMBL/GenBank/DDBJ databases">
        <title>Draft genome sequence of Modestobacter versicolor CP153-2.</title>
        <authorList>
            <person name="Gundlapally S.R."/>
        </authorList>
    </citation>
    <scope>NUCLEOTIDE SEQUENCE [LARGE SCALE GENOMIC DNA]</scope>
    <source>
        <strain evidence="2 3">CP153-2</strain>
    </source>
</reference>
<keyword evidence="3" id="KW-1185">Reference proteome</keyword>
<evidence type="ECO:0000313" key="3">
    <source>
        <dbReference type="Proteomes" id="UP000247602"/>
    </source>
</evidence>
<feature type="transmembrane region" description="Helical" evidence="1">
    <location>
        <begin position="88"/>
        <end position="110"/>
    </location>
</feature>
<sequence>MAALLAFVLLTAAAIVVSGSRPGLQQGAAPVVLQVAGHLAALVGGVLLLGAARTAGVVVLGAVAVLVTVELVTWATGTGGGANIGAGLVRLVALVAVAVVTVRLAPTVLAPRRRP</sequence>
<evidence type="ECO:0000256" key="1">
    <source>
        <dbReference type="SAM" id="Phobius"/>
    </source>
</evidence>
<name>A0A323VAV0_9ACTN</name>
<proteinExistence type="predicted"/>